<feature type="region of interest" description="Disordered" evidence="1">
    <location>
        <begin position="317"/>
        <end position="339"/>
    </location>
</feature>
<dbReference type="Proteomes" id="UP001151760">
    <property type="component" value="Unassembled WGS sequence"/>
</dbReference>
<dbReference type="InterPro" id="IPR001878">
    <property type="entry name" value="Znf_CCHC"/>
</dbReference>
<name>A0ABQ5BHC1_9ASTR</name>
<comment type="caution">
    <text evidence="3">The sequence shown here is derived from an EMBL/GenBank/DDBJ whole genome shotgun (WGS) entry which is preliminary data.</text>
</comment>
<dbReference type="SMART" id="SM00343">
    <property type="entry name" value="ZnF_C2HC"/>
    <property type="match status" value="1"/>
</dbReference>
<organism evidence="3 4">
    <name type="scientific">Tanacetum coccineum</name>
    <dbReference type="NCBI Taxonomy" id="301880"/>
    <lineage>
        <taxon>Eukaryota</taxon>
        <taxon>Viridiplantae</taxon>
        <taxon>Streptophyta</taxon>
        <taxon>Embryophyta</taxon>
        <taxon>Tracheophyta</taxon>
        <taxon>Spermatophyta</taxon>
        <taxon>Magnoliopsida</taxon>
        <taxon>eudicotyledons</taxon>
        <taxon>Gunneridae</taxon>
        <taxon>Pentapetalae</taxon>
        <taxon>asterids</taxon>
        <taxon>campanulids</taxon>
        <taxon>Asterales</taxon>
        <taxon>Asteraceae</taxon>
        <taxon>Asteroideae</taxon>
        <taxon>Anthemideae</taxon>
        <taxon>Anthemidinae</taxon>
        <taxon>Tanacetum</taxon>
    </lineage>
</organism>
<feature type="domain" description="CCHC-type" evidence="2">
    <location>
        <begin position="547"/>
        <end position="563"/>
    </location>
</feature>
<gene>
    <name evidence="3" type="ORF">Tco_0860194</name>
</gene>
<evidence type="ECO:0000313" key="3">
    <source>
        <dbReference type="EMBL" id="GJT13152.1"/>
    </source>
</evidence>
<accession>A0ABQ5BHC1</accession>
<keyword evidence="4" id="KW-1185">Reference proteome</keyword>
<evidence type="ECO:0000313" key="4">
    <source>
        <dbReference type="Proteomes" id="UP001151760"/>
    </source>
</evidence>
<proteinExistence type="predicted"/>
<reference evidence="3" key="2">
    <citation type="submission" date="2022-01" db="EMBL/GenBank/DDBJ databases">
        <authorList>
            <person name="Yamashiro T."/>
            <person name="Shiraishi A."/>
            <person name="Satake H."/>
            <person name="Nakayama K."/>
        </authorList>
    </citation>
    <scope>NUCLEOTIDE SEQUENCE</scope>
</reference>
<protein>
    <recommendedName>
        <fullName evidence="2">CCHC-type domain-containing protein</fullName>
    </recommendedName>
</protein>
<dbReference type="EMBL" id="BQNB010013206">
    <property type="protein sequence ID" value="GJT13152.1"/>
    <property type="molecule type" value="Genomic_DNA"/>
</dbReference>
<sequence>MVAPVISISSDLSGESGGSSIPRVILFSSIPVVIPVAPEIPSEVPVAPKVAAPVVASPFGVLELDTHSSSKSGPSESSIPPVPVAPMISPFLYLDDYESDTEMPQRHVSSSHHDAMVARWRSRVALQSSSPTTSTSEILTTPILPAPPAIDIPVSRLYRTHPGRPCRALTARKSVGPLPSHRLALRYTPHHLDHFTLGHSSSRHTSLVTTVVDSSTPLRFIYPPPAKTSQYSEAYHRWRSPTATVTSAIPTPVALVPTRVDLLLPYKRFRDSYTPKDSVEEGIDADVLVDIEADATVVEVVASMEIEAGIDDGIDIKVDVGGDREDEDEEAESSDRGTREVGVDVVVGIDIPDDMLMPDAVEHFEQLEEGVQDIYAHIMEIPLQRVEDIENMTITRSGMTLEVIEELITRRVEKALAAYEANRAAELVIESESQNGDDETETEMEDKMGMEIPIGMTEGNDLASYTQRFQELTMLCTKMVPEEEDRVEKFIGEDNRIQQPPYKRQNVGGKSVARAYTAGNNERRGYARPLPYCNKCKLHHEGPCTVKCQNCNKVRHMARDCRSAVATTAT</sequence>
<evidence type="ECO:0000259" key="2">
    <source>
        <dbReference type="SMART" id="SM00343"/>
    </source>
</evidence>
<reference evidence="3" key="1">
    <citation type="journal article" date="2022" name="Int. J. Mol. Sci.">
        <title>Draft Genome of Tanacetum Coccineum: Genomic Comparison of Closely Related Tanacetum-Family Plants.</title>
        <authorList>
            <person name="Yamashiro T."/>
            <person name="Shiraishi A."/>
            <person name="Nakayama K."/>
            <person name="Satake H."/>
        </authorList>
    </citation>
    <scope>NUCLEOTIDE SEQUENCE</scope>
</reference>
<evidence type="ECO:0000256" key="1">
    <source>
        <dbReference type="SAM" id="MobiDB-lite"/>
    </source>
</evidence>